<evidence type="ECO:0000313" key="3">
    <source>
        <dbReference type="Proteomes" id="UP000198535"/>
    </source>
</evidence>
<keyword evidence="3" id="KW-1185">Reference proteome</keyword>
<proteinExistence type="predicted"/>
<keyword evidence="1" id="KW-0812">Transmembrane</keyword>
<sequence>MYNATLNTTLVQYGNDFLISNDQVFLSHAFTMEYVKVILLMFLVGFVLGSGLTSFVLVFSDELKDKIQVVVKNKLRS</sequence>
<reference evidence="3" key="1">
    <citation type="submission" date="2016-10" db="EMBL/GenBank/DDBJ databases">
        <authorList>
            <person name="Varghese N."/>
            <person name="Submissions S."/>
        </authorList>
    </citation>
    <scope>NUCLEOTIDE SEQUENCE [LARGE SCALE GENOMIC DNA]</scope>
    <source>
        <strain evidence="3">Mob M</strain>
    </source>
</reference>
<keyword evidence="1" id="KW-1133">Transmembrane helix</keyword>
<dbReference type="Proteomes" id="UP000198535">
    <property type="component" value="Unassembled WGS sequence"/>
</dbReference>
<evidence type="ECO:0000256" key="1">
    <source>
        <dbReference type="SAM" id="Phobius"/>
    </source>
</evidence>
<accession>A0A1I4UNW3</accession>
<evidence type="ECO:0000313" key="2">
    <source>
        <dbReference type="EMBL" id="SFM90662.1"/>
    </source>
</evidence>
<name>A0A1I4UNW3_9EURY</name>
<keyword evidence="1" id="KW-0472">Membrane</keyword>
<organism evidence="2 3">
    <name type="scientific">Methanolobus profundi</name>
    <dbReference type="NCBI Taxonomy" id="487685"/>
    <lineage>
        <taxon>Archaea</taxon>
        <taxon>Methanobacteriati</taxon>
        <taxon>Methanobacteriota</taxon>
        <taxon>Stenosarchaea group</taxon>
        <taxon>Methanomicrobia</taxon>
        <taxon>Methanosarcinales</taxon>
        <taxon>Methanosarcinaceae</taxon>
        <taxon>Methanolobus</taxon>
    </lineage>
</organism>
<gene>
    <name evidence="2" type="ORF">SAMN04488696_2816</name>
</gene>
<dbReference type="AlphaFoldDB" id="A0A1I4UNW3"/>
<dbReference type="EMBL" id="FOUJ01000007">
    <property type="protein sequence ID" value="SFM90662.1"/>
    <property type="molecule type" value="Genomic_DNA"/>
</dbReference>
<feature type="transmembrane region" description="Helical" evidence="1">
    <location>
        <begin position="37"/>
        <end position="59"/>
    </location>
</feature>
<protein>
    <submittedName>
        <fullName evidence="2">Uncharacterized protein</fullName>
    </submittedName>
</protein>